<keyword evidence="7" id="KW-0862">Zinc</keyword>
<dbReference type="GO" id="GO:0005886">
    <property type="term" value="C:plasma membrane"/>
    <property type="evidence" value="ECO:0007669"/>
    <property type="project" value="UniProtKB-SubCell"/>
</dbReference>
<feature type="transmembrane region" description="Helical" evidence="8">
    <location>
        <begin position="68"/>
        <end position="88"/>
    </location>
</feature>
<organism evidence="9 10">
    <name type="scientific">Vibrio campbellii (strain ATCC BAA-1116)</name>
    <dbReference type="NCBI Taxonomy" id="2902295"/>
    <lineage>
        <taxon>Bacteria</taxon>
        <taxon>Pseudomonadati</taxon>
        <taxon>Pseudomonadota</taxon>
        <taxon>Gammaproteobacteria</taxon>
        <taxon>Vibrionales</taxon>
        <taxon>Vibrionaceae</taxon>
        <taxon>Vibrio</taxon>
    </lineage>
</organism>
<feature type="transmembrane region" description="Helical" evidence="8">
    <location>
        <begin position="35"/>
        <end position="56"/>
    </location>
</feature>
<comment type="subcellular location">
    <subcellularLocation>
        <location evidence="1">Cell membrane</location>
        <topology evidence="1">Multi-pass membrane protein</topology>
    </subcellularLocation>
</comment>
<protein>
    <recommendedName>
        <fullName evidence="11">Hemolysin III family protein</fullName>
    </recommendedName>
</protein>
<dbReference type="GO" id="GO:0140911">
    <property type="term" value="F:pore-forming activity"/>
    <property type="evidence" value="ECO:0007669"/>
    <property type="project" value="InterPro"/>
</dbReference>
<keyword evidence="5 8" id="KW-1133">Transmembrane helix</keyword>
<keyword evidence="6 8" id="KW-0472">Membrane</keyword>
<evidence type="ECO:0000256" key="3">
    <source>
        <dbReference type="ARBA" id="ARBA00022475"/>
    </source>
</evidence>
<comment type="similarity">
    <text evidence="2">Belongs to the UPF0073 (Hly-III) family.</text>
</comment>
<feature type="transmembrane region" description="Helical" evidence="8">
    <location>
        <begin position="181"/>
        <end position="201"/>
    </location>
</feature>
<gene>
    <name evidence="9" type="ordered locus">VIBHAR_00397</name>
</gene>
<sequence>MCHTRVNIQNSSIGAFMSSPQKAQYSQGEELANSITHGIGMIFGIVGLVLLLIKAVDHQADTLTITSMAIYGSSMIVLFLASTLYHAIPYPKAKRWLKTFDHCAIYLLIAGSYTPFLLVSLRTPLAIGLMIVIWTIALIGIIMKVAFVYRFKKLSLMTYLVMGWLSLIVIYQLAINLDIGGLTLLAVGGLVYSIGVIFYVAKRIPFNHAIWHGFVLAGCVCHFFAIYYFVEPI</sequence>
<evidence type="ECO:0000256" key="8">
    <source>
        <dbReference type="SAM" id="Phobius"/>
    </source>
</evidence>
<dbReference type="KEGG" id="vha:VIBHAR_00397"/>
<evidence type="ECO:0000256" key="6">
    <source>
        <dbReference type="ARBA" id="ARBA00023136"/>
    </source>
</evidence>
<evidence type="ECO:0000256" key="5">
    <source>
        <dbReference type="ARBA" id="ARBA00022989"/>
    </source>
</evidence>
<evidence type="ECO:0000256" key="4">
    <source>
        <dbReference type="ARBA" id="ARBA00022692"/>
    </source>
</evidence>
<keyword evidence="7" id="KW-0479">Metal-binding</keyword>
<dbReference type="Proteomes" id="UP000008152">
    <property type="component" value="Chromosome I"/>
</dbReference>
<dbReference type="EMBL" id="CP000789">
    <property type="protein sequence ID" value="ABU69412.1"/>
    <property type="molecule type" value="Genomic_DNA"/>
</dbReference>
<dbReference type="AlphaFoldDB" id="A7N109"/>
<proteinExistence type="inferred from homology"/>
<dbReference type="InterPro" id="IPR004254">
    <property type="entry name" value="AdipoR/HlyIII-related"/>
</dbReference>
<evidence type="ECO:0000256" key="1">
    <source>
        <dbReference type="ARBA" id="ARBA00004651"/>
    </source>
</evidence>
<feature type="binding site" evidence="7">
    <location>
        <position position="86"/>
    </location>
    <ligand>
        <name>Zn(2+)</name>
        <dbReference type="ChEBI" id="CHEBI:29105"/>
    </ligand>
</feature>
<evidence type="ECO:0000256" key="7">
    <source>
        <dbReference type="PIRSR" id="PIRSR604254-1"/>
    </source>
</evidence>
<feature type="transmembrane region" description="Helical" evidence="8">
    <location>
        <begin position="156"/>
        <end position="175"/>
    </location>
</feature>
<feature type="binding site" evidence="7">
    <location>
        <position position="208"/>
    </location>
    <ligand>
        <name>Zn(2+)</name>
        <dbReference type="ChEBI" id="CHEBI:29105"/>
    </ligand>
</feature>
<keyword evidence="4 8" id="KW-0812">Transmembrane</keyword>
<evidence type="ECO:0000313" key="10">
    <source>
        <dbReference type="Proteomes" id="UP000008152"/>
    </source>
</evidence>
<dbReference type="PANTHER" id="PTHR20855">
    <property type="entry name" value="ADIPOR/PROGESTIN RECEPTOR-RELATED"/>
    <property type="match status" value="1"/>
</dbReference>
<dbReference type="InterPro" id="IPR005744">
    <property type="entry name" value="Hy-lIII"/>
</dbReference>
<feature type="transmembrane region" description="Helical" evidence="8">
    <location>
        <begin position="125"/>
        <end position="149"/>
    </location>
</feature>
<dbReference type="NCBIfam" id="NF011669">
    <property type="entry name" value="PRK15087.1"/>
    <property type="match status" value="1"/>
</dbReference>
<dbReference type="PATRIC" id="fig|338187.25.peg.2194"/>
<feature type="transmembrane region" description="Helical" evidence="8">
    <location>
        <begin position="213"/>
        <end position="230"/>
    </location>
</feature>
<feature type="binding site" evidence="7">
    <location>
        <position position="212"/>
    </location>
    <ligand>
        <name>Zn(2+)</name>
        <dbReference type="ChEBI" id="CHEBI:29105"/>
    </ligand>
</feature>
<evidence type="ECO:0000313" key="9">
    <source>
        <dbReference type="EMBL" id="ABU69412.1"/>
    </source>
</evidence>
<evidence type="ECO:0008006" key="11">
    <source>
        <dbReference type="Google" id="ProtNLM"/>
    </source>
</evidence>
<evidence type="ECO:0000256" key="2">
    <source>
        <dbReference type="ARBA" id="ARBA00008488"/>
    </source>
</evidence>
<dbReference type="PANTHER" id="PTHR20855:SF3">
    <property type="entry name" value="LD03007P"/>
    <property type="match status" value="1"/>
</dbReference>
<dbReference type="Pfam" id="PF03006">
    <property type="entry name" value="HlyIII"/>
    <property type="match status" value="1"/>
</dbReference>
<name>A7N109_VIBC1</name>
<reference evidence="9 10" key="1">
    <citation type="submission" date="2007-08" db="EMBL/GenBank/DDBJ databases">
        <authorList>
            <consortium name="The Vibrio harveyi Genome Sequencing Project"/>
            <person name="Bassler B."/>
            <person name="Clifton S.W."/>
            <person name="Fulton L."/>
            <person name="Delehaunty K."/>
            <person name="Fronick C."/>
            <person name="Harrison M."/>
            <person name="Markivic C."/>
            <person name="Fulton R."/>
            <person name="Tin-Wollam A.-M."/>
            <person name="Shah N."/>
            <person name="Pepin K."/>
            <person name="Nash W."/>
            <person name="Thiruvilangam P."/>
            <person name="Bhonagiri V."/>
            <person name="Waters C."/>
            <person name="Tu K.C."/>
            <person name="Irgon J."/>
            <person name="Wilson R.K."/>
        </authorList>
    </citation>
    <scope>NUCLEOTIDE SEQUENCE [LARGE SCALE GENOMIC DNA]</scope>
    <source>
        <strain evidence="10">ATCC BAA-1116 / BB120</strain>
    </source>
</reference>
<dbReference type="GO" id="GO:0046872">
    <property type="term" value="F:metal ion binding"/>
    <property type="evidence" value="ECO:0007669"/>
    <property type="project" value="UniProtKB-KW"/>
</dbReference>
<dbReference type="NCBIfam" id="TIGR01065">
    <property type="entry name" value="hlyIII"/>
    <property type="match status" value="1"/>
</dbReference>
<accession>A7N109</accession>
<keyword evidence="3" id="KW-1003">Cell membrane</keyword>
<feature type="transmembrane region" description="Helical" evidence="8">
    <location>
        <begin position="100"/>
        <end position="119"/>
    </location>
</feature>